<evidence type="ECO:0000256" key="8">
    <source>
        <dbReference type="ARBA" id="ARBA00022989"/>
    </source>
</evidence>
<evidence type="ECO:0000256" key="7">
    <source>
        <dbReference type="ARBA" id="ARBA00022781"/>
    </source>
</evidence>
<comment type="similarity">
    <text evidence="2 12">Belongs to the ATPase protein 8 family.</text>
</comment>
<accession>A0A0U2DVS4</accession>
<dbReference type="GO" id="GO:0015986">
    <property type="term" value="P:proton motive force-driven ATP synthesis"/>
    <property type="evidence" value="ECO:0007669"/>
    <property type="project" value="InterPro"/>
</dbReference>
<proteinExistence type="inferred from homology"/>
<organism evidence="14">
    <name type="scientific">Provespa barthelemyi</name>
    <dbReference type="NCBI Taxonomy" id="743389"/>
    <lineage>
        <taxon>Eukaryota</taxon>
        <taxon>Metazoa</taxon>
        <taxon>Ecdysozoa</taxon>
        <taxon>Arthropoda</taxon>
        <taxon>Hexapoda</taxon>
        <taxon>Insecta</taxon>
        <taxon>Pterygota</taxon>
        <taxon>Neoptera</taxon>
        <taxon>Endopterygota</taxon>
        <taxon>Hymenoptera</taxon>
        <taxon>Apocrita</taxon>
        <taxon>Aculeata</taxon>
        <taxon>Vespoidea</taxon>
        <taxon>Vespidae</taxon>
        <taxon>Vespinae</taxon>
        <taxon>Provespa</taxon>
    </lineage>
</organism>
<dbReference type="GO" id="GO:0031966">
    <property type="term" value="C:mitochondrial membrane"/>
    <property type="evidence" value="ECO:0007669"/>
    <property type="project" value="UniProtKB-SubCell"/>
</dbReference>
<evidence type="ECO:0000256" key="10">
    <source>
        <dbReference type="ARBA" id="ARBA00023128"/>
    </source>
</evidence>
<dbReference type="Pfam" id="PF00895">
    <property type="entry name" value="ATP-synt_8"/>
    <property type="match status" value="1"/>
</dbReference>
<keyword evidence="8 13" id="KW-1133">Transmembrane helix</keyword>
<evidence type="ECO:0000256" key="2">
    <source>
        <dbReference type="ARBA" id="ARBA00008892"/>
    </source>
</evidence>
<geneLocation type="mitochondrion" evidence="14"/>
<reference evidence="14" key="1">
    <citation type="journal article" date="2015" name="Roy. Soc. Open Sci.">
        <title>Phylogenetic tests reject Emery's rule in the evolution of social parasitism in yellowjackets and hornets (Hymenoptera: Vespidae, Vespinae).</title>
        <authorList>
            <person name="Lopez-Osorio F."/>
            <person name="Perrard A."/>
            <person name="Pickett K.M."/>
            <person name="Carpenter J.M."/>
            <person name="Agnarsson I."/>
        </authorList>
    </citation>
    <scope>NUCLEOTIDE SEQUENCE</scope>
    <source>
        <strain evidence="14">KMP61</strain>
    </source>
</reference>
<keyword evidence="10 12" id="KW-0496">Mitochondrion</keyword>
<evidence type="ECO:0000256" key="5">
    <source>
        <dbReference type="ARBA" id="ARBA00022547"/>
    </source>
</evidence>
<keyword evidence="5 12" id="KW-0138">CF(0)</keyword>
<name>A0A0U2DVS4_9HYME</name>
<sequence length="52" mass="6513">MPQLSPLKWFYLFIISILILIFILIKMNFLFYNKINIVYNFIKKKNQMKWKI</sequence>
<dbReference type="InterPro" id="IPR001421">
    <property type="entry name" value="ATP8_metazoa"/>
</dbReference>
<evidence type="ECO:0000313" key="14">
    <source>
        <dbReference type="EMBL" id="AKQ08887.1"/>
    </source>
</evidence>
<dbReference type="GO" id="GO:0045259">
    <property type="term" value="C:proton-transporting ATP synthase complex"/>
    <property type="evidence" value="ECO:0007669"/>
    <property type="project" value="UniProtKB-KW"/>
</dbReference>
<keyword evidence="11 13" id="KW-0472">Membrane</keyword>
<evidence type="ECO:0000256" key="6">
    <source>
        <dbReference type="ARBA" id="ARBA00022692"/>
    </source>
</evidence>
<evidence type="ECO:0000256" key="12">
    <source>
        <dbReference type="RuleBase" id="RU003661"/>
    </source>
</evidence>
<feature type="transmembrane region" description="Helical" evidence="13">
    <location>
        <begin position="6"/>
        <end position="25"/>
    </location>
</feature>
<gene>
    <name evidence="14" type="primary">ATP8</name>
</gene>
<evidence type="ECO:0000256" key="13">
    <source>
        <dbReference type="SAM" id="Phobius"/>
    </source>
</evidence>
<evidence type="ECO:0000256" key="11">
    <source>
        <dbReference type="ARBA" id="ARBA00023136"/>
    </source>
</evidence>
<dbReference type="GO" id="GO:0015078">
    <property type="term" value="F:proton transmembrane transporter activity"/>
    <property type="evidence" value="ECO:0007669"/>
    <property type="project" value="InterPro"/>
</dbReference>
<dbReference type="AlphaFoldDB" id="A0A0U2DVS4"/>
<protein>
    <recommendedName>
        <fullName evidence="12">ATP synthase complex subunit 8</fullName>
    </recommendedName>
</protein>
<keyword evidence="9 12" id="KW-0406">Ion transport</keyword>
<evidence type="ECO:0000256" key="1">
    <source>
        <dbReference type="ARBA" id="ARBA00004304"/>
    </source>
</evidence>
<keyword evidence="6 12" id="KW-0812">Transmembrane</keyword>
<evidence type="ECO:0000256" key="3">
    <source>
        <dbReference type="ARBA" id="ARBA00011291"/>
    </source>
</evidence>
<keyword evidence="7 12" id="KW-0375">Hydrogen ion transport</keyword>
<dbReference type="EMBL" id="KT273465">
    <property type="protein sequence ID" value="AKQ08887.1"/>
    <property type="molecule type" value="Genomic_DNA"/>
</dbReference>
<evidence type="ECO:0000256" key="4">
    <source>
        <dbReference type="ARBA" id="ARBA00022448"/>
    </source>
</evidence>
<evidence type="ECO:0000256" key="9">
    <source>
        <dbReference type="ARBA" id="ARBA00023065"/>
    </source>
</evidence>
<comment type="subcellular location">
    <subcellularLocation>
        <location evidence="1 12">Mitochondrion membrane</location>
        <topology evidence="1 12">Single-pass membrane protein</topology>
    </subcellularLocation>
</comment>
<keyword evidence="4 12" id="KW-0813">Transport</keyword>
<comment type="subunit">
    <text evidence="3">F-type ATPases have 2 components, CF(1) - the catalytic core - and CF(0) - the membrane proton channel.</text>
</comment>